<reference evidence="2" key="1">
    <citation type="journal article" date="2022" name="Mol. Ecol. Resour.">
        <title>The genomes of chicory, endive, great burdock and yacon provide insights into Asteraceae palaeo-polyploidization history and plant inulin production.</title>
        <authorList>
            <person name="Fan W."/>
            <person name="Wang S."/>
            <person name="Wang H."/>
            <person name="Wang A."/>
            <person name="Jiang F."/>
            <person name="Liu H."/>
            <person name="Zhao H."/>
            <person name="Xu D."/>
            <person name="Zhang Y."/>
        </authorList>
    </citation>
    <scope>NUCLEOTIDE SEQUENCE [LARGE SCALE GENOMIC DNA]</scope>
    <source>
        <strain evidence="2">cv. Yunnan</strain>
    </source>
</reference>
<proteinExistence type="predicted"/>
<accession>A0ACB9JZF9</accession>
<gene>
    <name evidence="1" type="ORF">L1987_06831</name>
</gene>
<reference evidence="1 2" key="2">
    <citation type="journal article" date="2022" name="Mol. Ecol. Resour.">
        <title>The genomes of chicory, endive, great burdock and yacon provide insights into Asteraceae paleo-polyploidization history and plant inulin production.</title>
        <authorList>
            <person name="Fan W."/>
            <person name="Wang S."/>
            <person name="Wang H."/>
            <person name="Wang A."/>
            <person name="Jiang F."/>
            <person name="Liu H."/>
            <person name="Zhao H."/>
            <person name="Xu D."/>
            <person name="Zhang Y."/>
        </authorList>
    </citation>
    <scope>NUCLEOTIDE SEQUENCE [LARGE SCALE GENOMIC DNA]</scope>
    <source>
        <strain evidence="2">cv. Yunnan</strain>
        <tissue evidence="1">Leaves</tissue>
    </source>
</reference>
<dbReference type="EMBL" id="CM042019">
    <property type="protein sequence ID" value="KAI3825348.1"/>
    <property type="molecule type" value="Genomic_DNA"/>
</dbReference>
<sequence length="90" mass="10747">MHTFNQHAEALAKRVLHISFIKKTYRSWAAWLWLLLEGEIWNEVVLLNMYVVISRNLICTFQKLKKKLNIYSLVVFRPVSSFQLISQFFS</sequence>
<evidence type="ECO:0000313" key="2">
    <source>
        <dbReference type="Proteomes" id="UP001056120"/>
    </source>
</evidence>
<protein>
    <submittedName>
        <fullName evidence="1">Uncharacterized protein</fullName>
    </submittedName>
</protein>
<name>A0ACB9JZF9_9ASTR</name>
<evidence type="ECO:0000313" key="1">
    <source>
        <dbReference type="EMBL" id="KAI3825348.1"/>
    </source>
</evidence>
<dbReference type="Proteomes" id="UP001056120">
    <property type="component" value="Linkage Group LG02"/>
</dbReference>
<keyword evidence="2" id="KW-1185">Reference proteome</keyword>
<organism evidence="1 2">
    <name type="scientific">Smallanthus sonchifolius</name>
    <dbReference type="NCBI Taxonomy" id="185202"/>
    <lineage>
        <taxon>Eukaryota</taxon>
        <taxon>Viridiplantae</taxon>
        <taxon>Streptophyta</taxon>
        <taxon>Embryophyta</taxon>
        <taxon>Tracheophyta</taxon>
        <taxon>Spermatophyta</taxon>
        <taxon>Magnoliopsida</taxon>
        <taxon>eudicotyledons</taxon>
        <taxon>Gunneridae</taxon>
        <taxon>Pentapetalae</taxon>
        <taxon>asterids</taxon>
        <taxon>campanulids</taxon>
        <taxon>Asterales</taxon>
        <taxon>Asteraceae</taxon>
        <taxon>Asteroideae</taxon>
        <taxon>Heliantheae alliance</taxon>
        <taxon>Millerieae</taxon>
        <taxon>Smallanthus</taxon>
    </lineage>
</organism>
<comment type="caution">
    <text evidence="1">The sequence shown here is derived from an EMBL/GenBank/DDBJ whole genome shotgun (WGS) entry which is preliminary data.</text>
</comment>